<protein>
    <submittedName>
        <fullName evidence="2">Uncharacterized protein</fullName>
    </submittedName>
</protein>
<keyword evidence="3" id="KW-1185">Reference proteome</keyword>
<dbReference type="SUPFAM" id="SSF47598">
    <property type="entry name" value="Ribbon-helix-helix"/>
    <property type="match status" value="1"/>
</dbReference>
<comment type="caution">
    <text evidence="2">The sequence shown here is derived from an EMBL/GenBank/DDBJ whole genome shotgun (WGS) entry which is preliminary data.</text>
</comment>
<dbReference type="InterPro" id="IPR010985">
    <property type="entry name" value="Ribbon_hlx_hlx"/>
</dbReference>
<dbReference type="Gene3D" id="1.10.1220.10">
    <property type="entry name" value="Met repressor-like"/>
    <property type="match status" value="1"/>
</dbReference>
<reference evidence="2 3" key="1">
    <citation type="submission" date="2019-01" db="EMBL/GenBank/DDBJ databases">
        <title>Altererythrobacter rhizovicinus sp. nov., isolated from the rhizosphere soil of Haloxylon ammodendron.</title>
        <authorList>
            <person name="Li H.-P."/>
            <person name="Gou J.-Y."/>
            <person name="Yao D."/>
            <person name="Han Q.-Q."/>
            <person name="Shao K.-Z."/>
            <person name="Zhao Q."/>
            <person name="Zhang J.-L."/>
        </authorList>
    </citation>
    <scope>NUCLEOTIDE SEQUENCE [LARGE SCALE GENOMIC DNA]</scope>
    <source>
        <strain evidence="2 3">AY-3R</strain>
    </source>
</reference>
<evidence type="ECO:0000313" key="3">
    <source>
        <dbReference type="Proteomes" id="UP000293623"/>
    </source>
</evidence>
<accession>A0A4Q2KMN3</accession>
<dbReference type="InterPro" id="IPR013321">
    <property type="entry name" value="Arc_rbn_hlx_hlx"/>
</dbReference>
<dbReference type="Proteomes" id="UP000293623">
    <property type="component" value="Unassembled WGS sequence"/>
</dbReference>
<sequence>MSDASFASLNSSLLARKGGARPAMRPQSALITSHAAVPDNVEDLGWNDMGADDEPAREAEVLQLTPSPANHATAAEAREIDHEAHGQLEGSGPPEPPVRQQQAVLAERMNAPIESHDGPVRRSALKRGKRAAFTLRLDAERHLKLRLACTVRNRSAQQIVTEALDALLARMPELDGLAAQIERQ</sequence>
<dbReference type="AlphaFoldDB" id="A0A4Q2KMN3"/>
<organism evidence="2 3">
    <name type="scientific">Pelagerythrobacter rhizovicinus</name>
    <dbReference type="NCBI Taxonomy" id="2268576"/>
    <lineage>
        <taxon>Bacteria</taxon>
        <taxon>Pseudomonadati</taxon>
        <taxon>Pseudomonadota</taxon>
        <taxon>Alphaproteobacteria</taxon>
        <taxon>Sphingomonadales</taxon>
        <taxon>Erythrobacteraceae</taxon>
        <taxon>Pelagerythrobacter</taxon>
    </lineage>
</organism>
<proteinExistence type="predicted"/>
<dbReference type="GO" id="GO:0006355">
    <property type="term" value="P:regulation of DNA-templated transcription"/>
    <property type="evidence" value="ECO:0007669"/>
    <property type="project" value="InterPro"/>
</dbReference>
<dbReference type="RefSeq" id="WP_129523005.1">
    <property type="nucleotide sequence ID" value="NZ_SDPV01000001.1"/>
</dbReference>
<dbReference type="OrthoDB" id="7507351at2"/>
<feature type="region of interest" description="Disordered" evidence="1">
    <location>
        <begin position="17"/>
        <end position="52"/>
    </location>
</feature>
<gene>
    <name evidence="2" type="ORF">ETX26_01830</name>
</gene>
<dbReference type="EMBL" id="SDPV01000001">
    <property type="protein sequence ID" value="RXZ65520.1"/>
    <property type="molecule type" value="Genomic_DNA"/>
</dbReference>
<evidence type="ECO:0000256" key="1">
    <source>
        <dbReference type="SAM" id="MobiDB-lite"/>
    </source>
</evidence>
<evidence type="ECO:0000313" key="2">
    <source>
        <dbReference type="EMBL" id="RXZ65520.1"/>
    </source>
</evidence>
<name>A0A4Q2KMN3_9SPHN</name>